<evidence type="ECO:0000313" key="2">
    <source>
        <dbReference type="Proteomes" id="UP001227268"/>
    </source>
</evidence>
<gene>
    <name evidence="1" type="ORF">QFC21_006508</name>
</gene>
<proteinExistence type="predicted"/>
<reference evidence="1" key="1">
    <citation type="submission" date="2023-04" db="EMBL/GenBank/DDBJ databases">
        <title>Draft Genome sequencing of Naganishia species isolated from polar environments using Oxford Nanopore Technology.</title>
        <authorList>
            <person name="Leo P."/>
            <person name="Venkateswaran K."/>
        </authorList>
    </citation>
    <scope>NUCLEOTIDE SEQUENCE</scope>
    <source>
        <strain evidence="1">MNA-CCFEE 5423</strain>
    </source>
</reference>
<name>A0ACC2V3H1_9TREE</name>
<accession>A0ACC2V3H1</accession>
<dbReference type="EMBL" id="JASBWT010000032">
    <property type="protein sequence ID" value="KAJ9093191.1"/>
    <property type="molecule type" value="Genomic_DNA"/>
</dbReference>
<protein>
    <submittedName>
        <fullName evidence="1">Uncharacterized protein</fullName>
    </submittedName>
</protein>
<organism evidence="1 2">
    <name type="scientific">Naganishia friedmannii</name>
    <dbReference type="NCBI Taxonomy" id="89922"/>
    <lineage>
        <taxon>Eukaryota</taxon>
        <taxon>Fungi</taxon>
        <taxon>Dikarya</taxon>
        <taxon>Basidiomycota</taxon>
        <taxon>Agaricomycotina</taxon>
        <taxon>Tremellomycetes</taxon>
        <taxon>Filobasidiales</taxon>
        <taxon>Filobasidiaceae</taxon>
        <taxon>Naganishia</taxon>
    </lineage>
</organism>
<evidence type="ECO:0000313" key="1">
    <source>
        <dbReference type="EMBL" id="KAJ9093191.1"/>
    </source>
</evidence>
<sequence>MAQQMSSIPPPYPPSTFPPPLRHRVSETVKRFWDLGFTAFGGAYRAVSVGSALQGRHKEMPVALAKDAVTTRRFVEKHKWVDTTTFADLFALGNALPGPGSTQLAFSIATVHGGILCGLIAFLFWSIPGAAGMAALAAGVRSFPDKLPPIVLALLTGLNASAVGLIALAAYQLSLGAVTDGTSRLVLVTSASFGICYHAPWMYPVLVASGGIVTLLYDNRRRLLSPFQRRRRRHSPRQASNPNVIAATPTTPLPSSNVENGGAGEAIQLTVLPLLSAAQEHNPLNGPSLPPLAKTRSNTSTSIRFDAGGKDDTGVALSFEAKRENGDASSMVDRYSPPLAATTTPTLAEQGLRHRHTAQPDNRHGNTDDDDDDDDDAADRLRDPASARPPHEDERLRTTLMVPSKRWAYSLGAAFVLSIITLVVLRAEYPHPRDQQGAAAPRALDFFVNMVVAGVIIFGGGPVVVPLLRQYTVENVYLGVLSLPQSPALGALLGWLGIFAPGLVLKLALLPLYDSWRRVEAVKSLLRGLNAAATGLVYTAVWQLFLGSFPLARFPSLVPSAHAALVASQWVTYINLRPARHHLLRQ</sequence>
<comment type="caution">
    <text evidence="1">The sequence shown here is derived from an EMBL/GenBank/DDBJ whole genome shotgun (WGS) entry which is preliminary data.</text>
</comment>
<dbReference type="Proteomes" id="UP001227268">
    <property type="component" value="Unassembled WGS sequence"/>
</dbReference>
<keyword evidence="2" id="KW-1185">Reference proteome</keyword>